<organism evidence="1 2">
    <name type="scientific">Alteribacillus bidgolensis</name>
    <dbReference type="NCBI Taxonomy" id="930129"/>
    <lineage>
        <taxon>Bacteria</taxon>
        <taxon>Bacillati</taxon>
        <taxon>Bacillota</taxon>
        <taxon>Bacilli</taxon>
        <taxon>Bacillales</taxon>
        <taxon>Bacillaceae</taxon>
        <taxon>Alteribacillus</taxon>
    </lineage>
</organism>
<accession>A0A1G8JF75</accession>
<dbReference type="EMBL" id="FNDU01000006">
    <property type="protein sequence ID" value="SDI29731.1"/>
    <property type="molecule type" value="Genomic_DNA"/>
</dbReference>
<evidence type="ECO:0000313" key="2">
    <source>
        <dbReference type="Proteomes" id="UP000199017"/>
    </source>
</evidence>
<evidence type="ECO:0000313" key="1">
    <source>
        <dbReference type="EMBL" id="SDI29731.1"/>
    </source>
</evidence>
<gene>
    <name evidence="1" type="ORF">SAMN05216352_106171</name>
</gene>
<keyword evidence="2" id="KW-1185">Reference proteome</keyword>
<dbReference type="Proteomes" id="UP000199017">
    <property type="component" value="Unassembled WGS sequence"/>
</dbReference>
<reference evidence="1 2" key="1">
    <citation type="submission" date="2016-10" db="EMBL/GenBank/DDBJ databases">
        <authorList>
            <person name="de Groot N.N."/>
        </authorList>
    </citation>
    <scope>NUCLEOTIDE SEQUENCE [LARGE SCALE GENOMIC DNA]</scope>
    <source>
        <strain evidence="2">P4B,CCM 7963,CECT 7998,DSM 25260,IBRC-M 10614,KCTC 13821</strain>
    </source>
</reference>
<proteinExistence type="predicted"/>
<name>A0A1G8JF75_9BACI</name>
<protein>
    <submittedName>
        <fullName evidence="1">Uncharacterized protein</fullName>
    </submittedName>
</protein>
<sequence length="35" mass="4450">MKKKYLFQTPEEFEEYVYNDNIMIEGWFLKMRRGD</sequence>
<dbReference type="AlphaFoldDB" id="A0A1G8JF75"/>